<dbReference type="Proteomes" id="UP000012173">
    <property type="component" value="Segment"/>
</dbReference>
<evidence type="ECO:0000313" key="3">
    <source>
        <dbReference type="Proteomes" id="UP000012173"/>
    </source>
</evidence>
<organism evidence="2 3">
    <name type="scientific">Haloarcula hispanica virus PH1</name>
    <dbReference type="NCBI Taxonomy" id="1282967"/>
    <lineage>
        <taxon>Viruses</taxon>
        <taxon>Singelaviria</taxon>
        <taxon>Helvetiavirae</taxon>
        <taxon>Dividoviricota</taxon>
        <taxon>Laserviricetes</taxon>
        <taxon>Halopanivirales</taxon>
        <taxon>Sphaerolipoviridae</taxon>
        <taxon>Alphasphaerolipovirus</taxon>
        <taxon>Alphasphaerolipovirus pinkense</taxon>
    </lineage>
</organism>
<keyword evidence="3" id="KW-1185">Reference proteome</keyword>
<evidence type="ECO:0000256" key="1">
    <source>
        <dbReference type="SAM" id="MobiDB-lite"/>
    </source>
</evidence>
<feature type="region of interest" description="Disordered" evidence="1">
    <location>
        <begin position="48"/>
        <end position="69"/>
    </location>
</feature>
<accession>M4JGG6</accession>
<protein>
    <submittedName>
        <fullName evidence="2">Uncharacterized protein</fullName>
    </submittedName>
</protein>
<gene>
    <name evidence="2" type="ORF">HhPH1_gp40</name>
</gene>
<sequence length="69" mass="7865">MSREFDGAAKALLPDHYNFSVWAESVLWEALLDEYGAEAVLEAVEDAQDEMDDDDLLPESDWEQYELPA</sequence>
<evidence type="ECO:0000313" key="2">
    <source>
        <dbReference type="EMBL" id="AGC65565.1"/>
    </source>
</evidence>
<dbReference type="GeneID" id="15152043"/>
<proteinExistence type="predicted"/>
<dbReference type="EMBL" id="KC252997">
    <property type="protein sequence ID" value="AGC65565.1"/>
    <property type="molecule type" value="Genomic_DNA"/>
</dbReference>
<reference evidence="2 3" key="1">
    <citation type="journal article" date="2013" name="Archaea">
        <title>PH1: An Archaeovirus of Haloarcula hispanica Related to SH1 and HHIV-2.</title>
        <authorList>
            <person name="Porter K."/>
            <person name="Tang S.-L."/>
            <person name="Chen C.-P."/>
            <person name="Chiang P.-W."/>
            <person name="Hong M.-J."/>
            <person name="Dyall-Smith M.L."/>
        </authorList>
    </citation>
    <scope>NUCLEOTIDE SEQUENCE [LARGE SCALE GENOMIC DNA]</scope>
    <source>
        <strain evidence="2">1</strain>
    </source>
</reference>
<dbReference type="RefSeq" id="YP_007761629.1">
    <property type="nucleotide sequence ID" value="NC_020998.1"/>
</dbReference>
<dbReference type="KEGG" id="vg:15152043"/>
<name>M4JGG6_9VIRU</name>